<accession>A0A9P4VS70</accession>
<dbReference type="OrthoDB" id="5429634at2759"/>
<proteinExistence type="predicted"/>
<dbReference type="EMBL" id="MU006097">
    <property type="protein sequence ID" value="KAF2838244.1"/>
    <property type="molecule type" value="Genomic_DNA"/>
</dbReference>
<sequence>MVTGGWLHGIALYILSKVYSSIPSYPQPTSESKRSRNPFIRFDQYLDRSFSGWKSGTIAFATCAIISMLLNLGFTIFAGTRYNISNGIGTLYQGSCDQTKNTSLWMHLAINALSSILLSGSNYCMQCLSAPTRGDIDISHAKGQWMDIGIPSVRNLMYVNRRRKLLWWALGISSVPLHLLYNSAIFVSTSAYATSLLEVDEKFLNNRDPFCGEPNWNNDTLRDCPVYQDWWATYYDTYYDEPSYGWDYIKRLQTKFSTGRLDVLDNENCIKEFSKEFITSRKAVIMVGNTKNGINGTGEPWYFQNGSYPGFIDGYSLFFMDVASVSDSLWVCYGNRITSDQEMDKESCSKAEMNALLAHPEKWAPATTTVEYCLSEPVEEKCTVQFHIGILSIVIICNLIKAAAMVASVYSFGSLEDSPLLTLGDAVASFMERPDDNTRGICLATKTSIDTYQTEVGKEETPRPYETPVKHWIAAISRKRWYTTLVLTFIAFIVCVWMLGWSIKATAGPKDIKSLWDLGFGGVSTGTMISTDDRAFPTSLLGVVLLANLPQTIFSFIYLTYNGLYTCMLAAEEWSGFIHERKGLRVSAPKGAQRSTYALQLPYRYGIPFVMVSGLMHWLVSQSLFLVKIDKYNPHEVPIDRILTCGFSPIAIIFVVIIGGLMIVALIVTSRRRYKPGMPLVGSCSFAIAAACHPPEKSSDSLSNSIGWGEVPTLDGEVGHCSFSSGPLRTPTPGKLYA</sequence>
<evidence type="ECO:0000256" key="1">
    <source>
        <dbReference type="SAM" id="Phobius"/>
    </source>
</evidence>
<evidence type="ECO:0000259" key="2">
    <source>
        <dbReference type="Pfam" id="PF20163"/>
    </source>
</evidence>
<keyword evidence="4" id="KW-1185">Reference proteome</keyword>
<comment type="caution">
    <text evidence="3">The sequence shown here is derived from an EMBL/GenBank/DDBJ whole genome shotgun (WGS) entry which is preliminary data.</text>
</comment>
<feature type="transmembrane region" description="Helical" evidence="1">
    <location>
        <begin position="481"/>
        <end position="503"/>
    </location>
</feature>
<dbReference type="PANTHER" id="PTHR35395">
    <property type="entry name" value="DUF6536 DOMAIN-CONTAINING PROTEIN"/>
    <property type="match status" value="1"/>
</dbReference>
<feature type="transmembrane region" description="Helical" evidence="1">
    <location>
        <begin position="540"/>
        <end position="561"/>
    </location>
</feature>
<feature type="transmembrane region" description="Helical" evidence="1">
    <location>
        <begin position="58"/>
        <end position="84"/>
    </location>
</feature>
<dbReference type="Proteomes" id="UP000799429">
    <property type="component" value="Unassembled WGS sequence"/>
</dbReference>
<feature type="transmembrane region" description="Helical" evidence="1">
    <location>
        <begin position="165"/>
        <end position="187"/>
    </location>
</feature>
<organism evidence="3 4">
    <name type="scientific">Patellaria atrata CBS 101060</name>
    <dbReference type="NCBI Taxonomy" id="1346257"/>
    <lineage>
        <taxon>Eukaryota</taxon>
        <taxon>Fungi</taxon>
        <taxon>Dikarya</taxon>
        <taxon>Ascomycota</taxon>
        <taxon>Pezizomycotina</taxon>
        <taxon>Dothideomycetes</taxon>
        <taxon>Dothideomycetes incertae sedis</taxon>
        <taxon>Patellariales</taxon>
        <taxon>Patellariaceae</taxon>
        <taxon>Patellaria</taxon>
    </lineage>
</organism>
<dbReference type="InterPro" id="IPR046623">
    <property type="entry name" value="DUF6536"/>
</dbReference>
<dbReference type="AlphaFoldDB" id="A0A9P4VS70"/>
<keyword evidence="1" id="KW-0812">Transmembrane</keyword>
<gene>
    <name evidence="3" type="ORF">M501DRAFT_1053069</name>
</gene>
<feature type="domain" description="DUF6536" evidence="2">
    <location>
        <begin position="53"/>
        <end position="204"/>
    </location>
</feature>
<evidence type="ECO:0000313" key="3">
    <source>
        <dbReference type="EMBL" id="KAF2838244.1"/>
    </source>
</evidence>
<keyword evidence="1" id="KW-1133">Transmembrane helix</keyword>
<reference evidence="3" key="1">
    <citation type="journal article" date="2020" name="Stud. Mycol.">
        <title>101 Dothideomycetes genomes: a test case for predicting lifestyles and emergence of pathogens.</title>
        <authorList>
            <person name="Haridas S."/>
            <person name="Albert R."/>
            <person name="Binder M."/>
            <person name="Bloem J."/>
            <person name="Labutti K."/>
            <person name="Salamov A."/>
            <person name="Andreopoulos B."/>
            <person name="Baker S."/>
            <person name="Barry K."/>
            <person name="Bills G."/>
            <person name="Bluhm B."/>
            <person name="Cannon C."/>
            <person name="Castanera R."/>
            <person name="Culley D."/>
            <person name="Daum C."/>
            <person name="Ezra D."/>
            <person name="Gonzalez J."/>
            <person name="Henrissat B."/>
            <person name="Kuo A."/>
            <person name="Liang C."/>
            <person name="Lipzen A."/>
            <person name="Lutzoni F."/>
            <person name="Magnuson J."/>
            <person name="Mondo S."/>
            <person name="Nolan M."/>
            <person name="Ohm R."/>
            <person name="Pangilinan J."/>
            <person name="Park H.-J."/>
            <person name="Ramirez L."/>
            <person name="Alfaro M."/>
            <person name="Sun H."/>
            <person name="Tritt A."/>
            <person name="Yoshinaga Y."/>
            <person name="Zwiers L.-H."/>
            <person name="Turgeon B."/>
            <person name="Goodwin S."/>
            <person name="Spatafora J."/>
            <person name="Crous P."/>
            <person name="Grigoriev I."/>
        </authorList>
    </citation>
    <scope>NUCLEOTIDE SEQUENCE</scope>
    <source>
        <strain evidence="3">CBS 101060</strain>
    </source>
</reference>
<name>A0A9P4VS70_9PEZI</name>
<feature type="transmembrane region" description="Helical" evidence="1">
    <location>
        <begin position="647"/>
        <end position="668"/>
    </location>
</feature>
<feature type="transmembrane region" description="Helical" evidence="1">
    <location>
        <begin position="605"/>
        <end position="627"/>
    </location>
</feature>
<protein>
    <recommendedName>
        <fullName evidence="2">DUF6536 domain-containing protein</fullName>
    </recommendedName>
</protein>
<evidence type="ECO:0000313" key="4">
    <source>
        <dbReference type="Proteomes" id="UP000799429"/>
    </source>
</evidence>
<dbReference type="PANTHER" id="PTHR35395:SF1">
    <property type="entry name" value="DUF6536 DOMAIN-CONTAINING PROTEIN"/>
    <property type="match status" value="1"/>
</dbReference>
<dbReference type="Pfam" id="PF20163">
    <property type="entry name" value="DUF6536"/>
    <property type="match status" value="1"/>
</dbReference>
<keyword evidence="1" id="KW-0472">Membrane</keyword>